<gene>
    <name evidence="2" type="ORF">B1813_18475</name>
</gene>
<reference evidence="2 3" key="1">
    <citation type="submission" date="2017-02" db="EMBL/GenBank/DDBJ databases">
        <title>Draft genome of Saccharomonospora sp. 154.</title>
        <authorList>
            <person name="Alonso-Carmona G.S."/>
            <person name="De La Haba R."/>
            <person name="Vera-Gargallo B."/>
            <person name="Sandoval-Trujillo A.H."/>
            <person name="Ramirez-Duran N."/>
            <person name="Ventosa A."/>
        </authorList>
    </citation>
    <scope>NUCLEOTIDE SEQUENCE [LARGE SCALE GENOMIC DNA]</scope>
    <source>
        <strain evidence="2 3">LRS4.154</strain>
    </source>
</reference>
<dbReference type="InterPro" id="IPR036388">
    <property type="entry name" value="WH-like_DNA-bd_sf"/>
</dbReference>
<dbReference type="EMBL" id="MWIH01000008">
    <property type="protein sequence ID" value="OQO90121.1"/>
    <property type="molecule type" value="Genomic_DNA"/>
</dbReference>
<keyword evidence="2" id="KW-0489">Methyltransferase</keyword>
<keyword evidence="2" id="KW-0808">Transferase</keyword>
<dbReference type="InterPro" id="IPR041698">
    <property type="entry name" value="Methyltransf_25"/>
</dbReference>
<evidence type="ECO:0000259" key="1">
    <source>
        <dbReference type="Pfam" id="PF13649"/>
    </source>
</evidence>
<dbReference type="Gene3D" id="3.40.50.150">
    <property type="entry name" value="Vaccinia Virus protein VP39"/>
    <property type="match status" value="1"/>
</dbReference>
<dbReference type="GO" id="GO:0008168">
    <property type="term" value="F:methyltransferase activity"/>
    <property type="evidence" value="ECO:0007669"/>
    <property type="project" value="UniProtKB-KW"/>
</dbReference>
<dbReference type="STRING" id="1962155.B1813_18475"/>
<comment type="caution">
    <text evidence="2">The sequence shown here is derived from an EMBL/GenBank/DDBJ whole genome shotgun (WGS) entry which is preliminary data.</text>
</comment>
<dbReference type="InterPro" id="IPR036390">
    <property type="entry name" value="WH_DNA-bd_sf"/>
</dbReference>
<dbReference type="SUPFAM" id="SSF46785">
    <property type="entry name" value="Winged helix' DNA-binding domain"/>
    <property type="match status" value="1"/>
</dbReference>
<dbReference type="InterPro" id="IPR029063">
    <property type="entry name" value="SAM-dependent_MTases_sf"/>
</dbReference>
<feature type="domain" description="Methyltransferase" evidence="1">
    <location>
        <begin position="147"/>
        <end position="241"/>
    </location>
</feature>
<name>A0A1V8ZZA7_SACPI</name>
<proteinExistence type="predicted"/>
<dbReference type="SUPFAM" id="SSF53335">
    <property type="entry name" value="S-adenosyl-L-methionine-dependent methyltransferases"/>
    <property type="match status" value="1"/>
</dbReference>
<dbReference type="AlphaFoldDB" id="A0A1V8ZZA7"/>
<evidence type="ECO:0000313" key="3">
    <source>
        <dbReference type="Proteomes" id="UP000192591"/>
    </source>
</evidence>
<keyword evidence="3" id="KW-1185">Reference proteome</keyword>
<dbReference type="Gene3D" id="1.10.10.10">
    <property type="entry name" value="Winged helix-like DNA-binding domain superfamily/Winged helix DNA-binding domain"/>
    <property type="match status" value="1"/>
</dbReference>
<protein>
    <submittedName>
        <fullName evidence="2">SAM-dependent methyltransferase</fullName>
    </submittedName>
</protein>
<evidence type="ECO:0000313" key="2">
    <source>
        <dbReference type="EMBL" id="OQO90121.1"/>
    </source>
</evidence>
<sequence>MFNSAVAAWTIAAAWEIGALDELREQGKLGVADFAERHDLHLPAASSMFRAMASVHVVERSGDTVSPGPLFDEVYRTKSFFHWLSRGCSELYTQMPRVLRNENRTGEDFYRRDAKAISFACRDINANCFDPAFWKAMHGIDFAFTTVADLGCGSGERLMQILDRYPGTRGLGIDIAPDAISVAKADAASAGLADRLAFSLGDARSLEPKPEFEDVELLTCFMMGHDFWPRDECVRSLRRIRELFPNVRRFLLGDATRTEGIPDDEIPVFTLGFEFGHDMMGVYLPTVTEWDGVFEEAGWRCLAAHPVGGLTASVVFELA</sequence>
<dbReference type="GO" id="GO:0032259">
    <property type="term" value="P:methylation"/>
    <property type="evidence" value="ECO:0007669"/>
    <property type="project" value="UniProtKB-KW"/>
</dbReference>
<dbReference type="CDD" id="cd02440">
    <property type="entry name" value="AdoMet_MTases"/>
    <property type="match status" value="1"/>
</dbReference>
<dbReference type="Pfam" id="PF13649">
    <property type="entry name" value="Methyltransf_25"/>
    <property type="match status" value="1"/>
</dbReference>
<dbReference type="Proteomes" id="UP000192591">
    <property type="component" value="Unassembled WGS sequence"/>
</dbReference>
<organism evidence="2 3">
    <name type="scientific">Saccharomonospora piscinae</name>
    <dbReference type="NCBI Taxonomy" id="687388"/>
    <lineage>
        <taxon>Bacteria</taxon>
        <taxon>Bacillati</taxon>
        <taxon>Actinomycetota</taxon>
        <taxon>Actinomycetes</taxon>
        <taxon>Pseudonocardiales</taxon>
        <taxon>Pseudonocardiaceae</taxon>
        <taxon>Saccharomonospora</taxon>
    </lineage>
</organism>
<accession>A0A1V8ZZA7</accession>